<evidence type="ECO:0000256" key="9">
    <source>
        <dbReference type="SAM" id="SignalP"/>
    </source>
</evidence>
<dbReference type="InterPro" id="IPR019609">
    <property type="entry name" value="Variant_surf_glycoprt_trypan_C"/>
</dbReference>
<evidence type="ECO:0000259" key="10">
    <source>
        <dbReference type="Pfam" id="PF00913"/>
    </source>
</evidence>
<feature type="domain" description="Trypanosome variant surface glycoprotein A-type N-terminal" evidence="10">
    <location>
        <begin position="10"/>
        <end position="378"/>
    </location>
</feature>
<dbReference type="VEuPathDB" id="TriTrypDB:Tb427_000418700"/>
<dbReference type="InterPro" id="IPR027446">
    <property type="entry name" value="VSG_C_dom_sf"/>
</dbReference>
<dbReference type="Pfam" id="PF10659">
    <property type="entry name" value="Trypan_glycop_C"/>
    <property type="match status" value="1"/>
</dbReference>
<dbReference type="AlphaFoldDB" id="A0A1V0G0D4"/>
<dbReference type="GO" id="GO:0005886">
    <property type="term" value="C:plasma membrane"/>
    <property type="evidence" value="ECO:0007669"/>
    <property type="project" value="UniProtKB-SubCell"/>
</dbReference>
<dbReference type="Pfam" id="PF00913">
    <property type="entry name" value="Trypan_glycop"/>
    <property type="match status" value="1"/>
</dbReference>
<evidence type="ECO:0000256" key="3">
    <source>
        <dbReference type="ARBA" id="ARBA00022475"/>
    </source>
</evidence>
<comment type="subcellular location">
    <subcellularLocation>
        <location evidence="2">Cell membrane</location>
        <topology evidence="2">Lipid-anchor</topology>
        <topology evidence="2">GPI-anchor</topology>
    </subcellularLocation>
</comment>
<dbReference type="Gene3D" id="4.10.110.20">
    <property type="entry name" value="Variant surface glycoprotein MITAT 1.2, VSG 221, C-terminal domain"/>
    <property type="match status" value="1"/>
</dbReference>
<evidence type="ECO:0000256" key="6">
    <source>
        <dbReference type="ARBA" id="ARBA00023180"/>
    </source>
</evidence>
<accession>A0A1V0G0D4</accession>
<dbReference type="EMBL" id="KY404808">
    <property type="protein sequence ID" value="ARB51416.1"/>
    <property type="molecule type" value="Genomic_DNA"/>
</dbReference>
<dbReference type="Gene3D" id="1.10.470.10">
    <property type="entry name" value="Variant Surface Glycoprotein, subunit A, domain 2"/>
    <property type="match status" value="1"/>
</dbReference>
<protein>
    <submittedName>
        <fullName evidence="12">Variant surface glycoprotein</fullName>
    </submittedName>
</protein>
<evidence type="ECO:0000256" key="8">
    <source>
        <dbReference type="SAM" id="MobiDB-lite"/>
    </source>
</evidence>
<keyword evidence="4" id="KW-0336">GPI-anchor</keyword>
<feature type="domain" description="Trypanosome variant surface glycoprotein C-terminal" evidence="11">
    <location>
        <begin position="420"/>
        <end position="532"/>
    </location>
</feature>
<dbReference type="GO" id="GO:0042783">
    <property type="term" value="P:symbiont-mediated evasion of host immune response"/>
    <property type="evidence" value="ECO:0007669"/>
    <property type="project" value="InterPro"/>
</dbReference>
<dbReference type="InterPro" id="IPR001812">
    <property type="entry name" value="Trypano_VSG_A_N_dom"/>
</dbReference>
<evidence type="ECO:0000256" key="4">
    <source>
        <dbReference type="ARBA" id="ARBA00022622"/>
    </source>
</evidence>
<sequence>MCRRAVVVTTIILLALTPSKIHCSGRPFNLAYVKKLCKVAAALAETASIARTKTDDQVTQAQAAAQASIMAELAAEAATDSNTSELLKAVALAASACAQEAIDNTKAINNIAIAATANAAKAAGHITEFLSFLRHVSTSGTTGTCITATADGNAPSENSIQELGCPPDIVDISATQTDFAPNEIGEKGFKTLSADDAADSSSTKCYLLMENGGSSATHVWQKAQSNVPVMLGFTQLTSNRIGGSTGIKAETLHAMATNWEPTTKSGTINVLYDWLGKLKKAQVKGCGATRQAVLEKVISSPRVADLITAVRKGGKLNPKGTDGEHELKALLKKVLKVDQSHHEKINDVIESQSIKQVLDDNTKPTNMKETNSDSDIRKSLLLHRRLNREKLAELQKQLNDERAKTADTVTTKITETDATCEKKGTGDACKPPCKEVEEGGKKKCKLNKEEAKKLEENTGKEDTNKDRCTKHGTNKEACEKENTPGQPPVCGFRKGKDGETDEPDKEKCRNGSFLLNKQFALSVVSAAFTALLF</sequence>
<evidence type="ECO:0000256" key="7">
    <source>
        <dbReference type="ARBA" id="ARBA00023288"/>
    </source>
</evidence>
<dbReference type="GO" id="GO:0098552">
    <property type="term" value="C:side of membrane"/>
    <property type="evidence" value="ECO:0007669"/>
    <property type="project" value="UniProtKB-KW"/>
</dbReference>
<feature type="chain" id="PRO_5012775777" evidence="9">
    <location>
        <begin position="24"/>
        <end position="533"/>
    </location>
</feature>
<evidence type="ECO:0000313" key="12">
    <source>
        <dbReference type="EMBL" id="ARB51416.1"/>
    </source>
</evidence>
<evidence type="ECO:0000256" key="2">
    <source>
        <dbReference type="ARBA" id="ARBA00004609"/>
    </source>
</evidence>
<proteinExistence type="predicted"/>
<dbReference type="SUPFAM" id="SSF118251">
    <property type="entry name" value="Variant surface glycoprotein MITAT 1.2, VSG 221, C-terminal domain"/>
    <property type="match status" value="1"/>
</dbReference>
<keyword evidence="7" id="KW-0449">Lipoprotein</keyword>
<comment type="function">
    <text evidence="1">VSG forms a coat on the surface of the parasite. The trypanosome evades the immune response of the host by expressing a series of antigenically distinct VSGs from an estimated 1000 VSG genes.</text>
</comment>
<dbReference type="SUPFAM" id="SSF58087">
    <property type="entry name" value="Variant surface glycoprotein (N-terminal domain)"/>
    <property type="match status" value="1"/>
</dbReference>
<keyword evidence="3" id="KW-1003">Cell membrane</keyword>
<keyword evidence="9" id="KW-0732">Signal</keyword>
<feature type="signal peptide" evidence="9">
    <location>
        <begin position="1"/>
        <end position="23"/>
    </location>
</feature>
<evidence type="ECO:0000256" key="1">
    <source>
        <dbReference type="ARBA" id="ARBA00002523"/>
    </source>
</evidence>
<keyword evidence="5" id="KW-0472">Membrane</keyword>
<evidence type="ECO:0000256" key="5">
    <source>
        <dbReference type="ARBA" id="ARBA00023136"/>
    </source>
</evidence>
<name>A0A1V0G0D4_9TRYP</name>
<keyword evidence="6" id="KW-0325">Glycoprotein</keyword>
<feature type="compositionally biased region" description="Basic and acidic residues" evidence="8">
    <location>
        <begin position="454"/>
        <end position="482"/>
    </location>
</feature>
<evidence type="ECO:0000259" key="11">
    <source>
        <dbReference type="Pfam" id="PF10659"/>
    </source>
</evidence>
<feature type="region of interest" description="Disordered" evidence="8">
    <location>
        <begin position="454"/>
        <end position="506"/>
    </location>
</feature>
<dbReference type="Gene3D" id="3.90.150.10">
    <property type="entry name" value="Variant Surface Glycoprotein, subunit A domain 1"/>
    <property type="match status" value="1"/>
</dbReference>
<feature type="compositionally biased region" description="Basic and acidic residues" evidence="8">
    <location>
        <begin position="494"/>
        <end position="506"/>
    </location>
</feature>
<reference evidence="12" key="1">
    <citation type="submission" date="2016-12" db="EMBL/GenBank/DDBJ databases">
        <title>Trypanosoma brucei Minichromosomal Variant Surface Glycoprotein (VSG) Repertoire.</title>
        <authorList>
            <person name="Cross G.A."/>
            <person name="Mugnier M.R."/>
        </authorList>
    </citation>
    <scope>NUCLEOTIDE SEQUENCE</scope>
    <source>
        <strain evidence="12">Tb927.100.30</strain>
    </source>
</reference>
<organism evidence="12">
    <name type="scientific">Trypanosoma brucei</name>
    <dbReference type="NCBI Taxonomy" id="5691"/>
    <lineage>
        <taxon>Eukaryota</taxon>
        <taxon>Discoba</taxon>
        <taxon>Euglenozoa</taxon>
        <taxon>Kinetoplastea</taxon>
        <taxon>Metakinetoplastina</taxon>
        <taxon>Trypanosomatida</taxon>
        <taxon>Trypanosomatidae</taxon>
        <taxon>Trypanosoma</taxon>
    </lineage>
</organism>